<dbReference type="EMBL" id="CP016908">
    <property type="protein sequence ID" value="APR99919.1"/>
    <property type="molecule type" value="Genomic_DNA"/>
</dbReference>
<protein>
    <submittedName>
        <fullName evidence="1">Uncharacterized protein</fullName>
    </submittedName>
</protein>
<evidence type="ECO:0000313" key="1">
    <source>
        <dbReference type="EMBL" id="APR99919.1"/>
    </source>
</evidence>
<sequence>MIGFISQSAHHIISQACCFAPKAQSPFQDSTSKPCAAEIDQAIHVLDQSVAHFLLSNSPHPPSDVSSLPSLPTVPPSLHRSCSQSVADQKALAAVLRIYETETRFLNRRTKQTVAARKTIAEMLSTSIDKLPKRD</sequence>
<proteinExistence type="predicted"/>
<dbReference type="AlphaFoldDB" id="A0A1L6MWI5"/>
<dbReference type="KEGG" id="pabo:BCY86_03915"/>
<organism evidence="1 2">
    <name type="scientific">Pajaroellobacter abortibovis</name>
    <dbReference type="NCBI Taxonomy" id="1882918"/>
    <lineage>
        <taxon>Bacteria</taxon>
        <taxon>Pseudomonadati</taxon>
        <taxon>Myxococcota</taxon>
        <taxon>Polyangia</taxon>
        <taxon>Polyangiales</taxon>
        <taxon>Polyangiaceae</taxon>
    </lineage>
</organism>
<keyword evidence="2" id="KW-1185">Reference proteome</keyword>
<reference evidence="1 2" key="1">
    <citation type="submission" date="2016-08" db="EMBL/GenBank/DDBJ databases">
        <title>Identification and validation of antigenic proteins from Pajaroellobacter abortibovis using de-novo genome sequence assembly and reverse vaccinology.</title>
        <authorList>
            <person name="Welly B.T."/>
            <person name="Miller M.R."/>
            <person name="Stott J.L."/>
            <person name="Blanchard M.T."/>
            <person name="Islas-Trejo A.D."/>
            <person name="O'Rourke S.M."/>
            <person name="Young A.E."/>
            <person name="Medrano J.F."/>
            <person name="Van Eenennaam A.L."/>
        </authorList>
    </citation>
    <scope>NUCLEOTIDE SEQUENCE [LARGE SCALE GENOMIC DNA]</scope>
    <source>
        <strain evidence="1 2">BTF92-0548A/99-0131</strain>
    </source>
</reference>
<dbReference type="Proteomes" id="UP000185544">
    <property type="component" value="Chromosome"/>
</dbReference>
<gene>
    <name evidence="1" type="ORF">BCY86_03915</name>
</gene>
<evidence type="ECO:0000313" key="2">
    <source>
        <dbReference type="Proteomes" id="UP000185544"/>
    </source>
</evidence>
<accession>A0A1L6MWI5</accession>
<name>A0A1L6MWI5_9BACT</name>